<protein>
    <submittedName>
        <fullName evidence="1">Uncharacterized protein</fullName>
    </submittedName>
</protein>
<dbReference type="EMBL" id="JAHKSW010000008">
    <property type="protein sequence ID" value="KAG7328954.1"/>
    <property type="molecule type" value="Genomic_DNA"/>
</dbReference>
<gene>
    <name evidence="1" type="ORF">KOW79_007128</name>
</gene>
<accession>A0A9D3SRD5</accession>
<dbReference type="AlphaFoldDB" id="A0A9D3SRD5"/>
<proteinExistence type="predicted"/>
<evidence type="ECO:0000313" key="2">
    <source>
        <dbReference type="Proteomes" id="UP000824219"/>
    </source>
</evidence>
<organism evidence="1 2">
    <name type="scientific">Hemibagrus wyckioides</name>
    <dbReference type="NCBI Taxonomy" id="337641"/>
    <lineage>
        <taxon>Eukaryota</taxon>
        <taxon>Metazoa</taxon>
        <taxon>Chordata</taxon>
        <taxon>Craniata</taxon>
        <taxon>Vertebrata</taxon>
        <taxon>Euteleostomi</taxon>
        <taxon>Actinopterygii</taxon>
        <taxon>Neopterygii</taxon>
        <taxon>Teleostei</taxon>
        <taxon>Ostariophysi</taxon>
        <taxon>Siluriformes</taxon>
        <taxon>Bagridae</taxon>
        <taxon>Hemibagrus</taxon>
    </lineage>
</organism>
<keyword evidence="2" id="KW-1185">Reference proteome</keyword>
<comment type="caution">
    <text evidence="1">The sequence shown here is derived from an EMBL/GenBank/DDBJ whole genome shotgun (WGS) entry which is preliminary data.</text>
</comment>
<evidence type="ECO:0000313" key="1">
    <source>
        <dbReference type="EMBL" id="KAG7328954.1"/>
    </source>
</evidence>
<name>A0A9D3SRD5_9TELE</name>
<dbReference type="Proteomes" id="UP000824219">
    <property type="component" value="Linkage Group LG08"/>
</dbReference>
<sequence length="76" mass="8386">MEYMECGPQTDGTIRVGRADLKSSNSSKQAIQQISALSSAVMSPFPCARQWLQLQSPQELLTPSARQDFAFIRPPS</sequence>
<reference evidence="1 2" key="1">
    <citation type="submission" date="2021-06" db="EMBL/GenBank/DDBJ databases">
        <title>Chromosome-level genome assembly of the red-tail catfish (Hemibagrus wyckioides).</title>
        <authorList>
            <person name="Shao F."/>
        </authorList>
    </citation>
    <scope>NUCLEOTIDE SEQUENCE [LARGE SCALE GENOMIC DNA]</scope>
    <source>
        <strain evidence="1">EC202008001</strain>
        <tissue evidence="1">Blood</tissue>
    </source>
</reference>